<gene>
    <name evidence="1" type="ORF">EDD58_11062</name>
</gene>
<sequence length="164" mass="18958">MIDKLKELIEGSFLEDIYLTGFVGIENEPAEFYADDRFLYFEFSDRFIEFESIDQFSRLRITIVDLIRHEFELEEDMIPGKSRISQVVFKNPLADASMCFYNFEARESGVLCDALQINLSNGQNIFLDPSFLGINMGGLDVQDVWKDNLIDGIVPKKTYIDFAH</sequence>
<dbReference type="Proteomes" id="UP000294937">
    <property type="component" value="Unassembled WGS sequence"/>
</dbReference>
<evidence type="ECO:0000313" key="2">
    <source>
        <dbReference type="Proteomes" id="UP000294937"/>
    </source>
</evidence>
<name>A0A4R3L1I6_9BACL</name>
<organism evidence="1 2">
    <name type="scientific">Hazenella coriacea</name>
    <dbReference type="NCBI Taxonomy" id="1179467"/>
    <lineage>
        <taxon>Bacteria</taxon>
        <taxon>Bacillati</taxon>
        <taxon>Bacillota</taxon>
        <taxon>Bacilli</taxon>
        <taxon>Bacillales</taxon>
        <taxon>Thermoactinomycetaceae</taxon>
        <taxon>Hazenella</taxon>
    </lineage>
</organism>
<dbReference type="OrthoDB" id="2640484at2"/>
<evidence type="ECO:0000313" key="1">
    <source>
        <dbReference type="EMBL" id="TCS92835.1"/>
    </source>
</evidence>
<dbReference type="RefSeq" id="WP_131926465.1">
    <property type="nucleotide sequence ID" value="NZ_SMAG01000010.1"/>
</dbReference>
<protein>
    <submittedName>
        <fullName evidence="1">Uncharacterized protein</fullName>
    </submittedName>
</protein>
<dbReference type="EMBL" id="SMAG01000010">
    <property type="protein sequence ID" value="TCS92835.1"/>
    <property type="molecule type" value="Genomic_DNA"/>
</dbReference>
<accession>A0A4R3L1I6</accession>
<proteinExistence type="predicted"/>
<reference evidence="1 2" key="1">
    <citation type="submission" date="2019-03" db="EMBL/GenBank/DDBJ databases">
        <title>Genomic Encyclopedia of Type Strains, Phase IV (KMG-IV): sequencing the most valuable type-strain genomes for metagenomic binning, comparative biology and taxonomic classification.</title>
        <authorList>
            <person name="Goeker M."/>
        </authorList>
    </citation>
    <scope>NUCLEOTIDE SEQUENCE [LARGE SCALE GENOMIC DNA]</scope>
    <source>
        <strain evidence="1 2">DSM 45707</strain>
    </source>
</reference>
<dbReference type="AlphaFoldDB" id="A0A4R3L1I6"/>
<keyword evidence="2" id="KW-1185">Reference proteome</keyword>
<comment type="caution">
    <text evidence="1">The sequence shown here is derived from an EMBL/GenBank/DDBJ whole genome shotgun (WGS) entry which is preliminary data.</text>
</comment>